<dbReference type="InterPro" id="IPR035069">
    <property type="entry name" value="TTHA1013/TTHA0281-like"/>
</dbReference>
<dbReference type="STRING" id="1249552.PS2015_1118"/>
<feature type="domain" description="HicB-like antitoxin of toxin-antitoxin system" evidence="1">
    <location>
        <begin position="3"/>
        <end position="123"/>
    </location>
</feature>
<reference evidence="2 3" key="1">
    <citation type="submission" date="2015-11" db="EMBL/GenBank/DDBJ databases">
        <authorList>
            <person name="Zhang Y."/>
            <person name="Guo Z."/>
        </authorList>
    </citation>
    <scope>NUCLEOTIDE SEQUENCE [LARGE SCALE GENOMIC DNA]</scope>
    <source>
        <strain evidence="2 3">KCTC 32221</strain>
    </source>
</reference>
<evidence type="ECO:0000313" key="2">
    <source>
        <dbReference type="EMBL" id="ALO45780.1"/>
    </source>
</evidence>
<dbReference type="RefSeq" id="WP_058021290.1">
    <property type="nucleotide sequence ID" value="NZ_CP013189.1"/>
</dbReference>
<sequence>MLYPILIHKDSGSVYGVTVPDLPGCFSAGDTMDEALQQAREAIELHIEGLLEDGQSVPLPQTIDTHIQADQGLGGSWALVDIDLDRLMGPAERINITVPRFALRKIDSAAAKSGMNRSQYLVSSALKNSNPGTQADTN</sequence>
<dbReference type="Gene3D" id="3.30.160.250">
    <property type="match status" value="1"/>
</dbReference>
<gene>
    <name evidence="2" type="ORF">PS2015_1118</name>
</gene>
<accession>A0A0S2KCD4</accession>
<protein>
    <recommendedName>
        <fullName evidence="1">HicB-like antitoxin of toxin-antitoxin system domain-containing protein</fullName>
    </recommendedName>
</protein>
<dbReference type="InterPro" id="IPR051404">
    <property type="entry name" value="TA_system_antitoxin"/>
</dbReference>
<dbReference type="PATRIC" id="fig|1249552.3.peg.1124"/>
<proteinExistence type="predicted"/>
<dbReference type="KEGG" id="pspi:PS2015_1118"/>
<dbReference type="SUPFAM" id="SSF143100">
    <property type="entry name" value="TTHA1013/TTHA0281-like"/>
    <property type="match status" value="1"/>
</dbReference>
<dbReference type="InterPro" id="IPR031807">
    <property type="entry name" value="HicB-like"/>
</dbReference>
<dbReference type="AlphaFoldDB" id="A0A0S2KCD4"/>
<evidence type="ECO:0000259" key="1">
    <source>
        <dbReference type="Pfam" id="PF15919"/>
    </source>
</evidence>
<organism evidence="2 3">
    <name type="scientific">Pseudohongiella spirulinae</name>
    <dbReference type="NCBI Taxonomy" id="1249552"/>
    <lineage>
        <taxon>Bacteria</taxon>
        <taxon>Pseudomonadati</taxon>
        <taxon>Pseudomonadota</taxon>
        <taxon>Gammaproteobacteria</taxon>
        <taxon>Pseudomonadales</taxon>
        <taxon>Pseudohongiellaceae</taxon>
        <taxon>Pseudohongiella</taxon>
    </lineage>
</organism>
<dbReference type="PANTHER" id="PTHR34504:SF2">
    <property type="entry name" value="UPF0150 PROTEIN SSL0259"/>
    <property type="match status" value="1"/>
</dbReference>
<dbReference type="EMBL" id="CP013189">
    <property type="protein sequence ID" value="ALO45780.1"/>
    <property type="molecule type" value="Genomic_DNA"/>
</dbReference>
<dbReference type="Proteomes" id="UP000065641">
    <property type="component" value="Chromosome"/>
</dbReference>
<keyword evidence="3" id="KW-1185">Reference proteome</keyword>
<evidence type="ECO:0000313" key="3">
    <source>
        <dbReference type="Proteomes" id="UP000065641"/>
    </source>
</evidence>
<dbReference type="Pfam" id="PF15919">
    <property type="entry name" value="HicB_lk_antitox"/>
    <property type="match status" value="1"/>
</dbReference>
<dbReference type="PANTHER" id="PTHR34504">
    <property type="entry name" value="ANTITOXIN HICB"/>
    <property type="match status" value="1"/>
</dbReference>
<dbReference type="OrthoDB" id="9807959at2"/>
<name>A0A0S2KCD4_9GAMM</name>